<keyword evidence="4" id="KW-1185">Reference proteome</keyword>
<protein>
    <submittedName>
        <fullName evidence="3">Glycosyl hydrolase</fullName>
    </submittedName>
</protein>
<evidence type="ECO:0000313" key="3">
    <source>
        <dbReference type="EMBL" id="AEE48002.1"/>
    </source>
</evidence>
<dbReference type="PANTHER" id="PTHR43739">
    <property type="entry name" value="XYLOGLUCANASE (EUROFUNG)"/>
    <property type="match status" value="1"/>
</dbReference>
<reference key="2">
    <citation type="submission" date="2011-04" db="EMBL/GenBank/DDBJ databases">
        <title>Complete sequence of chromosome of Haliscomenobacter hydrossis DSM 1100.</title>
        <authorList>
            <consortium name="US DOE Joint Genome Institute (JGI-PGF)"/>
            <person name="Lucas S."/>
            <person name="Han J."/>
            <person name="Lapidus A."/>
            <person name="Bruce D."/>
            <person name="Goodwin L."/>
            <person name="Pitluck S."/>
            <person name="Peters L."/>
            <person name="Kyrpides N."/>
            <person name="Mavromatis K."/>
            <person name="Ivanova N."/>
            <person name="Ovchinnikova G."/>
            <person name="Pagani I."/>
            <person name="Daligault H."/>
            <person name="Detter J.C."/>
            <person name="Han C."/>
            <person name="Land M."/>
            <person name="Hauser L."/>
            <person name="Markowitz V."/>
            <person name="Cheng J.-F."/>
            <person name="Hugenholtz P."/>
            <person name="Woyke T."/>
            <person name="Wu D."/>
            <person name="Verbarg S."/>
            <person name="Frueling A."/>
            <person name="Brambilla E."/>
            <person name="Klenk H.-P."/>
            <person name="Eisen J.A."/>
        </authorList>
    </citation>
    <scope>NUCLEOTIDE SEQUENCE</scope>
    <source>
        <strain>DSM 1100</strain>
    </source>
</reference>
<dbReference type="PANTHER" id="PTHR43739:SF5">
    <property type="entry name" value="EXO-ALPHA-SIALIDASE"/>
    <property type="match status" value="1"/>
</dbReference>
<dbReference type="GO" id="GO:0010411">
    <property type="term" value="P:xyloglucan metabolic process"/>
    <property type="evidence" value="ECO:0007669"/>
    <property type="project" value="TreeGrafter"/>
</dbReference>
<dbReference type="OrthoDB" id="9757947at2"/>
<dbReference type="AlphaFoldDB" id="F4KSN8"/>
<dbReference type="InterPro" id="IPR026444">
    <property type="entry name" value="Secre_tail"/>
</dbReference>
<accession>F4KSN8</accession>
<proteinExistence type="predicted"/>
<dbReference type="GO" id="GO:0016787">
    <property type="term" value="F:hydrolase activity"/>
    <property type="evidence" value="ECO:0007669"/>
    <property type="project" value="UniProtKB-KW"/>
</dbReference>
<evidence type="ECO:0000259" key="2">
    <source>
        <dbReference type="Pfam" id="PF18962"/>
    </source>
</evidence>
<keyword evidence="1" id="KW-0732">Signal</keyword>
<feature type="signal peptide" evidence="1">
    <location>
        <begin position="1"/>
        <end position="25"/>
    </location>
</feature>
<dbReference type="HOGENOM" id="CLU_004847_1_1_10"/>
<dbReference type="Proteomes" id="UP000008461">
    <property type="component" value="Chromosome"/>
</dbReference>
<feature type="domain" description="Secretion system C-terminal sorting" evidence="2">
    <location>
        <begin position="793"/>
        <end position="861"/>
    </location>
</feature>
<dbReference type="STRING" id="760192.Halhy_0089"/>
<reference evidence="3 4" key="1">
    <citation type="journal article" date="2011" name="Stand. Genomic Sci.">
        <title>Complete genome sequence of Haliscomenobacter hydrossis type strain (O).</title>
        <authorList>
            <consortium name="US DOE Joint Genome Institute (JGI-PGF)"/>
            <person name="Daligault H."/>
            <person name="Lapidus A."/>
            <person name="Zeytun A."/>
            <person name="Nolan M."/>
            <person name="Lucas S."/>
            <person name="Del Rio T.G."/>
            <person name="Tice H."/>
            <person name="Cheng J.F."/>
            <person name="Tapia R."/>
            <person name="Han C."/>
            <person name="Goodwin L."/>
            <person name="Pitluck S."/>
            <person name="Liolios K."/>
            <person name="Pagani I."/>
            <person name="Ivanova N."/>
            <person name="Huntemann M."/>
            <person name="Mavromatis K."/>
            <person name="Mikhailova N."/>
            <person name="Pati A."/>
            <person name="Chen A."/>
            <person name="Palaniappan K."/>
            <person name="Land M."/>
            <person name="Hauser L."/>
            <person name="Brambilla E.M."/>
            <person name="Rohde M."/>
            <person name="Verbarg S."/>
            <person name="Goker M."/>
            <person name="Bristow J."/>
            <person name="Eisen J.A."/>
            <person name="Markowitz V."/>
            <person name="Hugenholtz P."/>
            <person name="Kyrpides N.C."/>
            <person name="Klenk H.P."/>
            <person name="Woyke T."/>
        </authorList>
    </citation>
    <scope>NUCLEOTIDE SEQUENCE [LARGE SCALE GENOMIC DNA]</scope>
    <source>
        <strain evidence="4">ATCC 27775 / DSM 1100 / LMG 10767 / O</strain>
    </source>
</reference>
<evidence type="ECO:0000256" key="1">
    <source>
        <dbReference type="SAM" id="SignalP"/>
    </source>
</evidence>
<dbReference type="EMBL" id="CP002691">
    <property type="protein sequence ID" value="AEE48002.1"/>
    <property type="molecule type" value="Genomic_DNA"/>
</dbReference>
<dbReference type="KEGG" id="hhy:Halhy_0089"/>
<dbReference type="NCBIfam" id="TIGR04183">
    <property type="entry name" value="Por_Secre_tail"/>
    <property type="match status" value="1"/>
</dbReference>
<evidence type="ECO:0000313" key="4">
    <source>
        <dbReference type="Proteomes" id="UP000008461"/>
    </source>
</evidence>
<dbReference type="Gene3D" id="2.130.10.10">
    <property type="entry name" value="YVTN repeat-like/Quinoprotein amine dehydrogenase"/>
    <property type="match status" value="3"/>
</dbReference>
<dbReference type="eggNOG" id="COG4447">
    <property type="taxonomic scope" value="Bacteria"/>
</dbReference>
<dbReference type="SUPFAM" id="SSF110296">
    <property type="entry name" value="Oligoxyloglucan reducing end-specific cellobiohydrolase"/>
    <property type="match status" value="3"/>
</dbReference>
<gene>
    <name evidence="3" type="ordered locus">Halhy_0089</name>
</gene>
<feature type="chain" id="PRO_5003310178" evidence="1">
    <location>
        <begin position="26"/>
        <end position="874"/>
    </location>
</feature>
<sequence>MKKHLFRATALLLWFTTCCTFSAYAQPWVDLMEKGDKASFEAAKNQFKEFWKDKTPEKGKGYKPFLRWQNYWEDRLMPDGSLPKAGTTEEEFKNYQKARGFAPGEVTSSLTPVGTWSPMGPTSSTGGYAGIGRLNAIAFDPTNSSIIYVGSAGGGVWKTTNGGTSWTALTDFGPSLGVSSILVDPATPNTIYLSTGDGDGRDSPSVGILKSTDGGATWSTTGLNWVRSDVRYTRKLVKNPSGRILVATSIGIFYTDDAGANWTQANTGVFYDLEQMPGSAGTFYATAVNGTTAQVFRSTDNGVTWTQVHSLTASNRAELTVSPANTDYVGVVYSKSSDSGFNGFYSSTNGGTAWALKASTPNLLGWNATGNDAGGQGWYDLTIVTDPTNANVIYLGGVNTWKSTNGGTSWTINTMWTSSGSVPVVHADKHALEFQNNTTLFQGNDGGIYRTTNGGTSWTDLTNTMAISQLYRLGVAQTSATLIGGLQDNGTKLRSATGTWTDEIGGDGMDCAINPSNGNYMYGELYYGDIKRSANGGSTWTTIKPSTTEQGGWITPFALAPSAPATIYIGFKNIWKSTTGTSSNVRWTKIGSNSTSGPSIRAIAVAPNNANVVYYSFDADLSAGAQLRKTTSGSNSWTTLTNPTNVGRVGSIAIDNTNSNNIWVTVSGYNAGQKVFKSTNGGSSWTNVTGTLPNIPANCVAYSNGSNGGVYLGMDVGVYYRDNTMSDWILFNAQLPNVEIADLEIQYSLGKIRAATYGRGVWESDLYGTTPFIAPEIASKLSDKELQNTNFKVYPNPAQDVLNVEFYAAEGGTSRLYILDLMGRVQTKDQVVEMVQGFNKVNLQINDLPNGIYYLTNGKGKSMRFVKTSSTAQP</sequence>
<organism evidence="3 4">
    <name type="scientific">Haliscomenobacter hydrossis (strain ATCC 27775 / DSM 1100 / LMG 10767 / O)</name>
    <dbReference type="NCBI Taxonomy" id="760192"/>
    <lineage>
        <taxon>Bacteria</taxon>
        <taxon>Pseudomonadati</taxon>
        <taxon>Bacteroidota</taxon>
        <taxon>Saprospiria</taxon>
        <taxon>Saprospirales</taxon>
        <taxon>Haliscomenobacteraceae</taxon>
        <taxon>Haliscomenobacter</taxon>
    </lineage>
</organism>
<name>F4KSN8_HALH1</name>
<dbReference type="CDD" id="cd15482">
    <property type="entry name" value="Sialidase_non-viral"/>
    <property type="match status" value="1"/>
</dbReference>
<dbReference type="InterPro" id="IPR052025">
    <property type="entry name" value="Xyloglucanase_GH74"/>
</dbReference>
<dbReference type="Pfam" id="PF18962">
    <property type="entry name" value="Por_Secre_tail"/>
    <property type="match status" value="1"/>
</dbReference>
<dbReference type="RefSeq" id="WP_013762566.1">
    <property type="nucleotide sequence ID" value="NC_015510.1"/>
</dbReference>
<dbReference type="InterPro" id="IPR015943">
    <property type="entry name" value="WD40/YVTN_repeat-like_dom_sf"/>
</dbReference>
<keyword evidence="3" id="KW-0378">Hydrolase</keyword>